<name>A0ABZ1IRZ5_9ACTN</name>
<organism evidence="2 3">
    <name type="scientific">Streptomyces nigra</name>
    <dbReference type="NCBI Taxonomy" id="1827580"/>
    <lineage>
        <taxon>Bacteria</taxon>
        <taxon>Bacillati</taxon>
        <taxon>Actinomycetota</taxon>
        <taxon>Actinomycetes</taxon>
        <taxon>Kitasatosporales</taxon>
        <taxon>Streptomycetaceae</taxon>
        <taxon>Streptomyces</taxon>
    </lineage>
</organism>
<accession>A0ABZ1IRZ5</accession>
<protein>
    <recommendedName>
        <fullName evidence="4">DUF3239 domain-containing protein</fullName>
    </recommendedName>
</protein>
<dbReference type="Proteomes" id="UP001622690">
    <property type="component" value="Chromosome"/>
</dbReference>
<keyword evidence="1" id="KW-0472">Membrane</keyword>
<evidence type="ECO:0008006" key="4">
    <source>
        <dbReference type="Google" id="ProtNLM"/>
    </source>
</evidence>
<feature type="transmembrane region" description="Helical" evidence="1">
    <location>
        <begin position="26"/>
        <end position="46"/>
    </location>
</feature>
<dbReference type="EMBL" id="CP108125">
    <property type="protein sequence ID" value="WTO82734.1"/>
    <property type="molecule type" value="Genomic_DNA"/>
</dbReference>
<gene>
    <name evidence="2" type="ORF">OHU27_09955</name>
</gene>
<evidence type="ECO:0000313" key="2">
    <source>
        <dbReference type="EMBL" id="WTO82734.1"/>
    </source>
</evidence>
<keyword evidence="1" id="KW-1133">Transmembrane helix</keyword>
<evidence type="ECO:0000256" key="1">
    <source>
        <dbReference type="SAM" id="Phobius"/>
    </source>
</evidence>
<reference evidence="2 3" key="1">
    <citation type="submission" date="2022-10" db="EMBL/GenBank/DDBJ databases">
        <title>The complete genomes of actinobacterial strains from the NBC collection.</title>
        <authorList>
            <person name="Joergensen T.S."/>
            <person name="Alvarez Arevalo M."/>
            <person name="Sterndorff E.B."/>
            <person name="Faurdal D."/>
            <person name="Vuksanovic O."/>
            <person name="Mourched A.-S."/>
            <person name="Charusanti P."/>
            <person name="Shaw S."/>
            <person name="Blin K."/>
            <person name="Weber T."/>
        </authorList>
    </citation>
    <scope>NUCLEOTIDE SEQUENCE [LARGE SCALE GENOMIC DNA]</scope>
    <source>
        <strain evidence="2 3">NBC_00206</strain>
    </source>
</reference>
<keyword evidence="1" id="KW-0812">Transmembrane</keyword>
<feature type="transmembrane region" description="Helical" evidence="1">
    <location>
        <begin position="52"/>
        <end position="70"/>
    </location>
</feature>
<proteinExistence type="predicted"/>
<keyword evidence="3" id="KW-1185">Reference proteome</keyword>
<sequence>MTHPPHPAPEVAEVTARSRSARTRHIALRATLGTALTALPFTLINAGVPNTFLTVLPLVPGLFVLLLLLLQVRHGRRLHVCERVLRTYPLEYRDRVDRRGSDWPLLGTVHTVKLPIRGRHGAPTMRALNASMARRWPGGTEAGAWFAGDPAFGGVLIVPGSNDMLFLQPAKWDEYEAERAAADPARRAMATEAGIAGLLEKEPNTIVALGG</sequence>
<evidence type="ECO:0000313" key="3">
    <source>
        <dbReference type="Proteomes" id="UP001622690"/>
    </source>
</evidence>
<dbReference type="RefSeq" id="WP_406257378.1">
    <property type="nucleotide sequence ID" value="NZ_CP108125.1"/>
</dbReference>